<dbReference type="RefSeq" id="WP_146138222.1">
    <property type="nucleotide sequence ID" value="NZ_PVWO01000063.1"/>
</dbReference>
<protein>
    <submittedName>
        <fullName evidence="1">Uncharacterized protein</fullName>
    </submittedName>
</protein>
<proteinExistence type="predicted"/>
<gene>
    <name evidence="1" type="ORF">C7B77_07235</name>
</gene>
<dbReference type="AlphaFoldDB" id="A0A2T1GIZ9"/>
<keyword evidence="2" id="KW-1185">Reference proteome</keyword>
<name>A0A2T1GIZ9_9CYAN</name>
<reference evidence="1 2" key="1">
    <citation type="submission" date="2018-03" db="EMBL/GenBank/DDBJ databases">
        <title>The ancient ancestry and fast evolution of plastids.</title>
        <authorList>
            <person name="Moore K.R."/>
            <person name="Magnabosco C."/>
            <person name="Momper L."/>
            <person name="Gold D.A."/>
            <person name="Bosak T."/>
            <person name="Fournier G.P."/>
        </authorList>
    </citation>
    <scope>NUCLEOTIDE SEQUENCE [LARGE SCALE GENOMIC DNA]</scope>
    <source>
        <strain evidence="1 2">CCALA 037</strain>
    </source>
</reference>
<dbReference type="Proteomes" id="UP000238937">
    <property type="component" value="Unassembled WGS sequence"/>
</dbReference>
<accession>A0A2T1GIZ9</accession>
<dbReference type="EMBL" id="PVWO01000063">
    <property type="protein sequence ID" value="PSB57746.1"/>
    <property type="molecule type" value="Genomic_DNA"/>
</dbReference>
<evidence type="ECO:0000313" key="2">
    <source>
        <dbReference type="Proteomes" id="UP000238937"/>
    </source>
</evidence>
<comment type="caution">
    <text evidence="1">The sequence shown here is derived from an EMBL/GenBank/DDBJ whole genome shotgun (WGS) entry which is preliminary data.</text>
</comment>
<sequence>MNYDYSILTGYFPESVIEEFRASAIAPKLCLLNAEFLNGDKAISELLGEVKIHNNNGTLRGCLKSQERVKFYAKRLTMIRIIAK</sequence>
<organism evidence="1 2">
    <name type="scientific">Chamaesiphon polymorphus CCALA 037</name>
    <dbReference type="NCBI Taxonomy" id="2107692"/>
    <lineage>
        <taxon>Bacteria</taxon>
        <taxon>Bacillati</taxon>
        <taxon>Cyanobacteriota</taxon>
        <taxon>Cyanophyceae</taxon>
        <taxon>Gomontiellales</taxon>
        <taxon>Chamaesiphonaceae</taxon>
        <taxon>Chamaesiphon</taxon>
    </lineage>
</organism>
<feature type="non-terminal residue" evidence="1">
    <location>
        <position position="84"/>
    </location>
</feature>
<evidence type="ECO:0000313" key="1">
    <source>
        <dbReference type="EMBL" id="PSB57746.1"/>
    </source>
</evidence>